<name>A0ABT1EBD9_9FIRM</name>
<protein>
    <submittedName>
        <fullName evidence="1">Uncharacterized protein</fullName>
    </submittedName>
</protein>
<accession>A0ABT1EBD9</accession>
<comment type="caution">
    <text evidence="1">The sequence shown here is derived from an EMBL/GenBank/DDBJ whole genome shotgun (WGS) entry which is preliminary data.</text>
</comment>
<dbReference type="RefSeq" id="WP_262066932.1">
    <property type="nucleotide sequence ID" value="NZ_JAMXOD010000019.1"/>
</dbReference>
<keyword evidence="2" id="KW-1185">Reference proteome</keyword>
<gene>
    <name evidence="1" type="ORF">NK125_12065</name>
</gene>
<reference evidence="1 2" key="1">
    <citation type="journal article" date="2022" name="Genome Biol. Evol.">
        <title>Host diet, physiology and behaviors set the stage for Lachnospiraceae cladogenesis.</title>
        <authorList>
            <person name="Vera-Ponce De Leon A."/>
            <person name="Schneider M."/>
            <person name="Jahnes B.C."/>
            <person name="Sadowski V."/>
            <person name="Camuy-Velez L.A."/>
            <person name="Duan J."/>
            <person name="Sabree Z.L."/>
        </authorList>
    </citation>
    <scope>NUCLEOTIDE SEQUENCE [LARGE SCALE GENOMIC DNA]</scope>
    <source>
        <strain evidence="1 2">PAL113</strain>
    </source>
</reference>
<organism evidence="1 2">
    <name type="scientific">Aequitasia blattaphilus</name>
    <dbReference type="NCBI Taxonomy" id="2949332"/>
    <lineage>
        <taxon>Bacteria</taxon>
        <taxon>Bacillati</taxon>
        <taxon>Bacillota</taxon>
        <taxon>Clostridia</taxon>
        <taxon>Lachnospirales</taxon>
        <taxon>Lachnospiraceae</taxon>
        <taxon>Aequitasia</taxon>
    </lineage>
</organism>
<evidence type="ECO:0000313" key="1">
    <source>
        <dbReference type="EMBL" id="MCP1103148.1"/>
    </source>
</evidence>
<evidence type="ECO:0000313" key="2">
    <source>
        <dbReference type="Proteomes" id="UP001523566"/>
    </source>
</evidence>
<dbReference type="EMBL" id="JAMZFW010000019">
    <property type="protein sequence ID" value="MCP1103148.1"/>
    <property type="molecule type" value="Genomic_DNA"/>
</dbReference>
<proteinExistence type="predicted"/>
<dbReference type="Proteomes" id="UP001523566">
    <property type="component" value="Unassembled WGS sequence"/>
</dbReference>
<sequence>MCRVPLRMKRDNTIDYIIYSLVSSKSRGRFTIEFVSEELRKANIDVPEKRIVDVVDKWVDDGIVYDNRREYVFSSAQINYNAELLTLKSAR</sequence>